<reference evidence="2 3" key="1">
    <citation type="submission" date="2023-01" db="EMBL/GenBank/DDBJ databases">
        <title>Analysis of 21 Apiospora genomes using comparative genomics revels a genus with tremendous synthesis potential of carbohydrate active enzymes and secondary metabolites.</title>
        <authorList>
            <person name="Sorensen T."/>
        </authorList>
    </citation>
    <scope>NUCLEOTIDE SEQUENCE [LARGE SCALE GENOMIC DNA]</scope>
    <source>
        <strain evidence="2 3">CBS 135458</strain>
    </source>
</reference>
<protein>
    <submittedName>
        <fullName evidence="2">Uncharacterized protein</fullName>
    </submittedName>
</protein>
<evidence type="ECO:0000313" key="2">
    <source>
        <dbReference type="EMBL" id="KAK8041129.1"/>
    </source>
</evidence>
<dbReference type="RefSeq" id="XP_066708674.1">
    <property type="nucleotide sequence ID" value="XM_066865545.1"/>
</dbReference>
<proteinExistence type="predicted"/>
<evidence type="ECO:0000256" key="1">
    <source>
        <dbReference type="SAM" id="SignalP"/>
    </source>
</evidence>
<name>A0ABR1T3H6_9PEZI</name>
<sequence length="157" mass="17152">MQFLFATVLYFFCFGANAAASFSDFMKSIPDGGYMTDLKTNPDGIFNIRDLDGNPVPGSPFVIDPIPFNPQCVDGEVMDAGFWVDAGKKLAAWCAGNTLHSHTIQLFKTDDNLAYLCNYAGPQPCKGDELWDYMNKIADGCNHLGAGWFLQGSGDKT</sequence>
<dbReference type="Proteomes" id="UP001480595">
    <property type="component" value="Unassembled WGS sequence"/>
</dbReference>
<feature type="chain" id="PRO_5046026881" evidence="1">
    <location>
        <begin position="19"/>
        <end position="157"/>
    </location>
</feature>
<gene>
    <name evidence="2" type="ORF">PG994_014136</name>
</gene>
<organism evidence="2 3">
    <name type="scientific">Apiospora phragmitis</name>
    <dbReference type="NCBI Taxonomy" id="2905665"/>
    <lineage>
        <taxon>Eukaryota</taxon>
        <taxon>Fungi</taxon>
        <taxon>Dikarya</taxon>
        <taxon>Ascomycota</taxon>
        <taxon>Pezizomycotina</taxon>
        <taxon>Sordariomycetes</taxon>
        <taxon>Xylariomycetidae</taxon>
        <taxon>Amphisphaeriales</taxon>
        <taxon>Apiosporaceae</taxon>
        <taxon>Apiospora</taxon>
    </lineage>
</organism>
<dbReference type="GeneID" id="92098608"/>
<keyword evidence="1" id="KW-0732">Signal</keyword>
<dbReference type="EMBL" id="JAQQWL010000015">
    <property type="protein sequence ID" value="KAK8041129.1"/>
    <property type="molecule type" value="Genomic_DNA"/>
</dbReference>
<comment type="caution">
    <text evidence="2">The sequence shown here is derived from an EMBL/GenBank/DDBJ whole genome shotgun (WGS) entry which is preliminary data.</text>
</comment>
<accession>A0ABR1T3H6</accession>
<keyword evidence="3" id="KW-1185">Reference proteome</keyword>
<feature type="signal peptide" evidence="1">
    <location>
        <begin position="1"/>
        <end position="18"/>
    </location>
</feature>
<evidence type="ECO:0000313" key="3">
    <source>
        <dbReference type="Proteomes" id="UP001480595"/>
    </source>
</evidence>